<evidence type="ECO:0000256" key="2">
    <source>
        <dbReference type="ARBA" id="ARBA00022692"/>
    </source>
</evidence>
<dbReference type="CDD" id="cd16914">
    <property type="entry name" value="EcfT"/>
    <property type="match status" value="1"/>
</dbReference>
<name>A0ABR5V9A5_9CORY</name>
<keyword evidence="7" id="KW-1185">Reference proteome</keyword>
<evidence type="ECO:0000256" key="4">
    <source>
        <dbReference type="ARBA" id="ARBA00023136"/>
    </source>
</evidence>
<keyword evidence="2 5" id="KW-0812">Transmembrane</keyword>
<gene>
    <name evidence="6" type="ORF">WM41_1188</name>
</gene>
<dbReference type="RefSeq" id="WP_061922394.1">
    <property type="nucleotide sequence ID" value="NZ_JASONE010000003.1"/>
</dbReference>
<dbReference type="Proteomes" id="UP000070339">
    <property type="component" value="Unassembled WGS sequence"/>
</dbReference>
<evidence type="ECO:0000256" key="1">
    <source>
        <dbReference type="ARBA" id="ARBA00004141"/>
    </source>
</evidence>
<keyword evidence="4 5" id="KW-0472">Membrane</keyword>
<evidence type="ECO:0000256" key="5">
    <source>
        <dbReference type="SAM" id="Phobius"/>
    </source>
</evidence>
<evidence type="ECO:0000313" key="7">
    <source>
        <dbReference type="Proteomes" id="UP000070339"/>
    </source>
</evidence>
<sequence>MIHPATIFSAAASTWFLVVAINQPWLSFVLLSVWLICGTIWSRSISVVATTAVLALPAAASMVLIHAPYGDNRLAPFLTSDGLWLAAKLSLRFATLMGCILAAAAALKVSDVAKWLQTSRFGHKAAYVVGASLQSLPQGAATVAAVRDANRLAGAKIHLGNVAPRVIIPVIARLLTQGASRGHALGAIGFDTPGKRTVLVPVPDSKFQQVLRWTLPVFSILGAVIWS</sequence>
<organism evidence="6 7">
    <name type="scientific">Corynebacterium simulans</name>
    <dbReference type="NCBI Taxonomy" id="146827"/>
    <lineage>
        <taxon>Bacteria</taxon>
        <taxon>Bacillati</taxon>
        <taxon>Actinomycetota</taxon>
        <taxon>Actinomycetes</taxon>
        <taxon>Mycobacteriales</taxon>
        <taxon>Corynebacteriaceae</taxon>
        <taxon>Corynebacterium</taxon>
    </lineage>
</organism>
<proteinExistence type="predicted"/>
<feature type="transmembrane region" description="Helical" evidence="5">
    <location>
        <begin position="12"/>
        <end position="35"/>
    </location>
</feature>
<evidence type="ECO:0000256" key="3">
    <source>
        <dbReference type="ARBA" id="ARBA00022989"/>
    </source>
</evidence>
<reference evidence="6 7" key="1">
    <citation type="journal article" date="2016" name="Int. J. Syst. Evol. Microbiol.">
        <title>Resolving the Complexity of Human Skin Metagenomes Using Single-Molecule Sequencing.</title>
        <authorList>
            <consortium name="NISC Comparative Sequencing Program"/>
            <person name="Tsai Y.C."/>
            <person name="Conlan S."/>
            <person name="Deming C."/>
            <person name="Segre J.A."/>
            <person name="Kong H.H."/>
            <person name="Korlach J."/>
            <person name="Oh J."/>
        </authorList>
    </citation>
    <scope>NUCLEOTIDE SEQUENCE [LARGE SCALE GENOMIC DNA]</scope>
    <source>
        <strain evidence="6 7">1B08</strain>
    </source>
</reference>
<comment type="caution">
    <text evidence="6">The sequence shown here is derived from an EMBL/GenBank/DDBJ whole genome shotgun (WGS) entry which is preliminary data.</text>
</comment>
<feature type="transmembrane region" description="Helical" evidence="5">
    <location>
        <begin position="47"/>
        <end position="69"/>
    </location>
</feature>
<comment type="subcellular location">
    <subcellularLocation>
        <location evidence="1">Membrane</location>
        <topology evidence="1">Multi-pass membrane protein</topology>
    </subcellularLocation>
</comment>
<protein>
    <submittedName>
        <fullName evidence="6">ABC superfamily ATP binding cassette transporter, permease protein</fullName>
    </submittedName>
</protein>
<accession>A0ABR5V9A5</accession>
<feature type="transmembrane region" description="Helical" evidence="5">
    <location>
        <begin position="89"/>
        <end position="107"/>
    </location>
</feature>
<dbReference type="InterPro" id="IPR003339">
    <property type="entry name" value="ABC/ECF_trnsptr_transmembrane"/>
</dbReference>
<keyword evidence="3 5" id="KW-1133">Transmembrane helix</keyword>
<dbReference type="EMBL" id="LTEB01000026">
    <property type="protein sequence ID" value="KXU18171.1"/>
    <property type="molecule type" value="Genomic_DNA"/>
</dbReference>
<evidence type="ECO:0000313" key="6">
    <source>
        <dbReference type="EMBL" id="KXU18171.1"/>
    </source>
</evidence>